<feature type="transmembrane region" description="Helical" evidence="5">
    <location>
        <begin position="125"/>
        <end position="144"/>
    </location>
</feature>
<evidence type="ECO:0000256" key="1">
    <source>
        <dbReference type="ARBA" id="ARBA00004141"/>
    </source>
</evidence>
<evidence type="ECO:0000256" key="3">
    <source>
        <dbReference type="ARBA" id="ARBA00022989"/>
    </source>
</evidence>
<keyword evidence="3 5" id="KW-1133">Transmembrane helix</keyword>
<protein>
    <recommendedName>
        <fullName evidence="8">Major facilitator superfamily (MFS) profile domain-containing protein</fullName>
    </recommendedName>
</protein>
<dbReference type="SUPFAM" id="SSF103473">
    <property type="entry name" value="MFS general substrate transporter"/>
    <property type="match status" value="1"/>
</dbReference>
<organism evidence="6 7">
    <name type="scientific">Botrytis deweyae</name>
    <dbReference type="NCBI Taxonomy" id="2478750"/>
    <lineage>
        <taxon>Eukaryota</taxon>
        <taxon>Fungi</taxon>
        <taxon>Dikarya</taxon>
        <taxon>Ascomycota</taxon>
        <taxon>Pezizomycotina</taxon>
        <taxon>Leotiomycetes</taxon>
        <taxon>Helotiales</taxon>
        <taxon>Sclerotiniaceae</taxon>
        <taxon>Botrytis</taxon>
    </lineage>
</organism>
<evidence type="ECO:0000256" key="5">
    <source>
        <dbReference type="SAM" id="Phobius"/>
    </source>
</evidence>
<proteinExistence type="predicted"/>
<evidence type="ECO:0000313" key="6">
    <source>
        <dbReference type="EMBL" id="KAF7915183.1"/>
    </source>
</evidence>
<evidence type="ECO:0008006" key="8">
    <source>
        <dbReference type="Google" id="ProtNLM"/>
    </source>
</evidence>
<comment type="caution">
    <text evidence="6">The sequence shown here is derived from an EMBL/GenBank/DDBJ whole genome shotgun (WGS) entry which is preliminary data.</text>
</comment>
<feature type="transmembrane region" description="Helical" evidence="5">
    <location>
        <begin position="73"/>
        <end position="91"/>
    </location>
</feature>
<keyword evidence="2 5" id="KW-0812">Transmembrane</keyword>
<dbReference type="RefSeq" id="XP_038804730.1">
    <property type="nucleotide sequence ID" value="XM_038958890.1"/>
</dbReference>
<sequence>MLYPKQLMIIMASRLSDGMEASCYSPCPVFSVARDETTFIVGCALVGLAGGSIYFGSFTVIPSIAVPDTRDACAGLAGAVWGVASVIGLLVEGRYMSHAFWRWCMLDISEFQRPGDNSSCLGFDINLPFGGALTVIIAFFFIALM</sequence>
<dbReference type="EMBL" id="RCSX01000046">
    <property type="protein sequence ID" value="KAF7915183.1"/>
    <property type="molecule type" value="Genomic_DNA"/>
</dbReference>
<dbReference type="GeneID" id="62238039"/>
<reference evidence="6 7" key="1">
    <citation type="journal article" date="2020" name="Genome Biol. Evol.">
        <title>Comparative genomics of Sclerotiniaceae.</title>
        <authorList>
            <person name="Valero Jimenez C.A."/>
            <person name="Steentjes M."/>
            <person name="Scholten O.E."/>
            <person name="Van Kan J.A.L."/>
        </authorList>
    </citation>
    <scope>NUCLEOTIDE SEQUENCE [LARGE SCALE GENOMIC DNA]</scope>
    <source>
        <strain evidence="6 7">B1</strain>
    </source>
</reference>
<gene>
    <name evidence="6" type="ORF">EAE98_011268</name>
</gene>
<keyword evidence="4 5" id="KW-0472">Membrane</keyword>
<evidence type="ECO:0000313" key="7">
    <source>
        <dbReference type="Proteomes" id="UP000783213"/>
    </source>
</evidence>
<evidence type="ECO:0000256" key="2">
    <source>
        <dbReference type="ARBA" id="ARBA00022692"/>
    </source>
</evidence>
<dbReference type="PANTHER" id="PTHR23501">
    <property type="entry name" value="MAJOR FACILITATOR SUPERFAMILY"/>
    <property type="match status" value="1"/>
</dbReference>
<feature type="transmembrane region" description="Helical" evidence="5">
    <location>
        <begin position="39"/>
        <end position="61"/>
    </location>
</feature>
<dbReference type="Gene3D" id="1.20.1250.20">
    <property type="entry name" value="MFS general substrate transporter like domains"/>
    <property type="match status" value="1"/>
</dbReference>
<dbReference type="Proteomes" id="UP000783213">
    <property type="component" value="Unassembled WGS sequence"/>
</dbReference>
<dbReference type="InterPro" id="IPR036259">
    <property type="entry name" value="MFS_trans_sf"/>
</dbReference>
<dbReference type="PANTHER" id="PTHR23501:SF198">
    <property type="entry name" value="AZOLE RESISTANCE PROTEIN 1-RELATED"/>
    <property type="match status" value="1"/>
</dbReference>
<accession>A0ABQ7I685</accession>
<evidence type="ECO:0000256" key="4">
    <source>
        <dbReference type="ARBA" id="ARBA00023136"/>
    </source>
</evidence>
<keyword evidence="7" id="KW-1185">Reference proteome</keyword>
<name>A0ABQ7I685_9HELO</name>
<comment type="subcellular location">
    <subcellularLocation>
        <location evidence="1">Membrane</location>
        <topology evidence="1">Multi-pass membrane protein</topology>
    </subcellularLocation>
</comment>